<sequence>MDALAGMMHEVRSSGSLFGRTIMGAPWAIRFEDGAPLTLVTMVRGNAWIVPDGGEPVQIRPKDTAIVVGPEPFTVTDDPSRRTVPLYVVLAPDQCVTASGKPVEDALGLTTRTCGDSLDSPNVLLTGTYQVAGQIPGRLLSALPQVLVVPDDGGPCPIFDLTVEEIAREDPGQQAVLDRLLDLILLSTLREWFARPGSCPPPWYRASSDPTVGPALRAMHDEPTRTWTVETLAREAGVSRATFARRFTELLGEPPMAYLTGWRLSMAADLLQRTDATVESIARKVGYSNAYALSVAFKRHFGIRPSGYRAGVSATFVPAA</sequence>
<evidence type="ECO:0000256" key="3">
    <source>
        <dbReference type="ARBA" id="ARBA00023163"/>
    </source>
</evidence>
<dbReference type="SUPFAM" id="SSF46689">
    <property type="entry name" value="Homeodomain-like"/>
    <property type="match status" value="2"/>
</dbReference>
<dbReference type="GO" id="GO:0003700">
    <property type="term" value="F:DNA-binding transcription factor activity"/>
    <property type="evidence" value="ECO:0007669"/>
    <property type="project" value="InterPro"/>
</dbReference>
<proteinExistence type="predicted"/>
<evidence type="ECO:0000256" key="1">
    <source>
        <dbReference type="ARBA" id="ARBA00023015"/>
    </source>
</evidence>
<dbReference type="RefSeq" id="WP_163739633.1">
    <property type="nucleotide sequence ID" value="NZ_JAAGOA010000011.1"/>
</dbReference>
<dbReference type="GO" id="GO:0043565">
    <property type="term" value="F:sequence-specific DNA binding"/>
    <property type="evidence" value="ECO:0007669"/>
    <property type="project" value="InterPro"/>
</dbReference>
<dbReference type="PANTHER" id="PTHR46796">
    <property type="entry name" value="HTH-TYPE TRANSCRIPTIONAL ACTIVATOR RHAS-RELATED"/>
    <property type="match status" value="1"/>
</dbReference>
<reference evidence="5 6" key="1">
    <citation type="submission" date="2020-02" db="EMBL/GenBank/DDBJ databases">
        <authorList>
            <person name="Li X.-J."/>
            <person name="Han X.-M."/>
        </authorList>
    </citation>
    <scope>NUCLEOTIDE SEQUENCE [LARGE SCALE GENOMIC DNA]</scope>
    <source>
        <strain evidence="5 6">CCTCC AB 2017055</strain>
    </source>
</reference>
<dbReference type="InterPro" id="IPR050204">
    <property type="entry name" value="AraC_XylS_family_regulators"/>
</dbReference>
<organism evidence="5 6">
    <name type="scientific">Phytoactinopolyspora halotolerans</name>
    <dbReference type="NCBI Taxonomy" id="1981512"/>
    <lineage>
        <taxon>Bacteria</taxon>
        <taxon>Bacillati</taxon>
        <taxon>Actinomycetota</taxon>
        <taxon>Actinomycetes</taxon>
        <taxon>Jiangellales</taxon>
        <taxon>Jiangellaceae</taxon>
        <taxon>Phytoactinopolyspora</taxon>
    </lineage>
</organism>
<accession>A0A6L9SAR3</accession>
<dbReference type="InterPro" id="IPR018060">
    <property type="entry name" value="HTH_AraC"/>
</dbReference>
<keyword evidence="2" id="KW-0238">DNA-binding</keyword>
<protein>
    <submittedName>
        <fullName evidence="5">AraC family transcriptional regulator</fullName>
    </submittedName>
</protein>
<keyword evidence="3" id="KW-0804">Transcription</keyword>
<comment type="caution">
    <text evidence="5">The sequence shown here is derived from an EMBL/GenBank/DDBJ whole genome shotgun (WGS) entry which is preliminary data.</text>
</comment>
<keyword evidence="1" id="KW-0805">Transcription regulation</keyword>
<evidence type="ECO:0000313" key="6">
    <source>
        <dbReference type="Proteomes" id="UP000475214"/>
    </source>
</evidence>
<feature type="domain" description="HTH araC/xylS-type" evidence="4">
    <location>
        <begin position="213"/>
        <end position="311"/>
    </location>
</feature>
<keyword evidence="6" id="KW-1185">Reference proteome</keyword>
<dbReference type="EMBL" id="JAAGOA010000011">
    <property type="protein sequence ID" value="NEE01714.1"/>
    <property type="molecule type" value="Genomic_DNA"/>
</dbReference>
<gene>
    <name evidence="5" type="ORF">G1H10_16195</name>
</gene>
<dbReference type="PANTHER" id="PTHR46796:SF13">
    <property type="entry name" value="HTH-TYPE TRANSCRIPTIONAL ACTIVATOR RHAS"/>
    <property type="match status" value="1"/>
</dbReference>
<dbReference type="Pfam" id="PF12852">
    <property type="entry name" value="Cupin_6"/>
    <property type="match status" value="1"/>
</dbReference>
<dbReference type="PROSITE" id="PS01124">
    <property type="entry name" value="HTH_ARAC_FAMILY_2"/>
    <property type="match status" value="1"/>
</dbReference>
<dbReference type="InterPro" id="IPR009057">
    <property type="entry name" value="Homeodomain-like_sf"/>
</dbReference>
<dbReference type="Proteomes" id="UP000475214">
    <property type="component" value="Unassembled WGS sequence"/>
</dbReference>
<dbReference type="Gene3D" id="1.10.10.60">
    <property type="entry name" value="Homeodomain-like"/>
    <property type="match status" value="2"/>
</dbReference>
<dbReference type="SMART" id="SM00342">
    <property type="entry name" value="HTH_ARAC"/>
    <property type="match status" value="1"/>
</dbReference>
<evidence type="ECO:0000313" key="5">
    <source>
        <dbReference type="EMBL" id="NEE01714.1"/>
    </source>
</evidence>
<evidence type="ECO:0000256" key="2">
    <source>
        <dbReference type="ARBA" id="ARBA00023125"/>
    </source>
</evidence>
<dbReference type="AlphaFoldDB" id="A0A6L9SAR3"/>
<evidence type="ECO:0000259" key="4">
    <source>
        <dbReference type="PROSITE" id="PS01124"/>
    </source>
</evidence>
<name>A0A6L9SAR3_9ACTN</name>
<dbReference type="Pfam" id="PF12833">
    <property type="entry name" value="HTH_18"/>
    <property type="match status" value="1"/>
</dbReference>
<dbReference type="InterPro" id="IPR032783">
    <property type="entry name" value="AraC_lig"/>
</dbReference>